<dbReference type="InterPro" id="IPR007863">
    <property type="entry name" value="Peptidase_M16_C"/>
</dbReference>
<protein>
    <submittedName>
        <fullName evidence="4">Mitochondrial-processing peptidase subunit alpha</fullName>
    </submittedName>
</protein>
<dbReference type="FunFam" id="3.30.230.10:FF:000053">
    <property type="entry name" value="DNA repair protein radA isogeny"/>
    <property type="match status" value="1"/>
</dbReference>
<dbReference type="InterPro" id="IPR011249">
    <property type="entry name" value="Metalloenz_LuxS/M16"/>
</dbReference>
<dbReference type="FunFam" id="3.30.830.10:FF:000008">
    <property type="entry name" value="Mitochondrial-processing peptidase subunit beta"/>
    <property type="match status" value="1"/>
</dbReference>
<feature type="compositionally biased region" description="Basic and acidic residues" evidence="2">
    <location>
        <begin position="99"/>
        <end position="113"/>
    </location>
</feature>
<dbReference type="InterPro" id="IPR020588">
    <property type="entry name" value="RecA_ATP-bd"/>
</dbReference>
<feature type="region of interest" description="Disordered" evidence="2">
    <location>
        <begin position="51"/>
        <end position="114"/>
    </location>
</feature>
<feature type="compositionally biased region" description="Polar residues" evidence="2">
    <location>
        <begin position="88"/>
        <end position="98"/>
    </location>
</feature>
<dbReference type="InterPro" id="IPR027417">
    <property type="entry name" value="P-loop_NTPase"/>
</dbReference>
<dbReference type="GO" id="GO:0006281">
    <property type="term" value="P:DNA repair"/>
    <property type="evidence" value="ECO:0007669"/>
    <property type="project" value="InterPro"/>
</dbReference>
<dbReference type="PANTHER" id="PTHR32472:SF10">
    <property type="entry name" value="DNA REPAIR PROTEIN RADA-LIKE PROTEIN"/>
    <property type="match status" value="1"/>
</dbReference>
<dbReference type="Pfam" id="PF05193">
    <property type="entry name" value="Peptidase_M16_C"/>
    <property type="match status" value="1"/>
</dbReference>
<dbReference type="Pfam" id="PF13481">
    <property type="entry name" value="AAA_25"/>
    <property type="match status" value="1"/>
</dbReference>
<dbReference type="Proteomes" id="UP000288805">
    <property type="component" value="Unassembled WGS sequence"/>
</dbReference>
<dbReference type="EMBL" id="QGNW01001176">
    <property type="protein sequence ID" value="RVW51996.1"/>
    <property type="molecule type" value="Genomic_DNA"/>
</dbReference>
<dbReference type="SUPFAM" id="SSF52540">
    <property type="entry name" value="P-loop containing nucleoside triphosphate hydrolases"/>
    <property type="match status" value="1"/>
</dbReference>
<dbReference type="InterPro" id="IPR014721">
    <property type="entry name" value="Ribsml_uS5_D2-typ_fold_subgr"/>
</dbReference>
<evidence type="ECO:0000259" key="3">
    <source>
        <dbReference type="PROSITE" id="PS50162"/>
    </source>
</evidence>
<evidence type="ECO:0000313" key="4">
    <source>
        <dbReference type="EMBL" id="RVW51996.1"/>
    </source>
</evidence>
<dbReference type="InterPro" id="IPR001431">
    <property type="entry name" value="Pept_M16_Zn_BS"/>
</dbReference>
<dbReference type="GO" id="GO:0005524">
    <property type="term" value="F:ATP binding"/>
    <property type="evidence" value="ECO:0007669"/>
    <property type="project" value="InterPro"/>
</dbReference>
<dbReference type="InterPro" id="IPR011765">
    <property type="entry name" value="Pept_M16_N"/>
</dbReference>
<dbReference type="PROSITE" id="PS00143">
    <property type="entry name" value="INSULINASE"/>
    <property type="match status" value="1"/>
</dbReference>
<dbReference type="PANTHER" id="PTHR32472">
    <property type="entry name" value="DNA REPAIR PROTEIN RADA"/>
    <property type="match status" value="1"/>
</dbReference>
<dbReference type="PROSITE" id="PS50162">
    <property type="entry name" value="RECA_2"/>
    <property type="match status" value="1"/>
</dbReference>
<evidence type="ECO:0000256" key="2">
    <source>
        <dbReference type="SAM" id="MobiDB-lite"/>
    </source>
</evidence>
<feature type="domain" description="RecA family profile 1" evidence="3">
    <location>
        <begin position="233"/>
        <end position="387"/>
    </location>
</feature>
<feature type="compositionally biased region" description="Low complexity" evidence="2">
    <location>
        <begin position="64"/>
        <end position="76"/>
    </location>
</feature>
<dbReference type="SUPFAM" id="SSF63411">
    <property type="entry name" value="LuxS/MPP-like metallohydrolase"/>
    <property type="match status" value="2"/>
</dbReference>
<dbReference type="SUPFAM" id="SSF54211">
    <property type="entry name" value="Ribosomal protein S5 domain 2-like"/>
    <property type="match status" value="1"/>
</dbReference>
<gene>
    <name evidence="4" type="primary">MPP_4</name>
    <name evidence="4" type="ORF">CK203_067929</name>
</gene>
<evidence type="ECO:0000313" key="5">
    <source>
        <dbReference type="Proteomes" id="UP000288805"/>
    </source>
</evidence>
<dbReference type="Gene3D" id="3.40.50.300">
    <property type="entry name" value="P-loop containing nucleotide triphosphate hydrolases"/>
    <property type="match status" value="1"/>
</dbReference>
<comment type="caution">
    <text evidence="4">The sequence shown here is derived from an EMBL/GenBank/DDBJ whole genome shotgun (WGS) entry which is preliminary data.</text>
</comment>
<dbReference type="Gene3D" id="3.30.230.10">
    <property type="match status" value="1"/>
</dbReference>
<dbReference type="GO" id="GO:0006508">
    <property type="term" value="P:proteolysis"/>
    <property type="evidence" value="ECO:0007669"/>
    <property type="project" value="InterPro"/>
</dbReference>
<dbReference type="InterPro" id="IPR003593">
    <property type="entry name" value="AAA+_ATPase"/>
</dbReference>
<evidence type="ECO:0000256" key="1">
    <source>
        <dbReference type="RuleBase" id="RU004447"/>
    </source>
</evidence>
<dbReference type="AlphaFoldDB" id="A0A438EWF1"/>
<reference evidence="4 5" key="1">
    <citation type="journal article" date="2018" name="PLoS Genet.">
        <title>Population sequencing reveals clonal diversity and ancestral inbreeding in the grapevine cultivar Chardonnay.</title>
        <authorList>
            <person name="Roach M.J."/>
            <person name="Johnson D.L."/>
            <person name="Bohlmann J."/>
            <person name="van Vuuren H.J."/>
            <person name="Jones S.J."/>
            <person name="Pretorius I.S."/>
            <person name="Schmidt S.A."/>
            <person name="Borneman A.R."/>
        </authorList>
    </citation>
    <scope>NUCLEOTIDE SEQUENCE [LARGE SCALE GENOMIC DNA]</scope>
    <source>
        <strain evidence="5">cv. Chardonnay</strain>
        <tissue evidence="4">Leaf</tissue>
    </source>
</reference>
<accession>A0A438EWF1</accession>
<dbReference type="SMART" id="SM00382">
    <property type="entry name" value="AAA"/>
    <property type="match status" value="1"/>
</dbReference>
<proteinExistence type="inferred from homology"/>
<dbReference type="PRINTS" id="PR01874">
    <property type="entry name" value="DNAREPAIRADA"/>
</dbReference>
<dbReference type="GO" id="GO:0003677">
    <property type="term" value="F:DNA binding"/>
    <property type="evidence" value="ECO:0007669"/>
    <property type="project" value="InterPro"/>
</dbReference>
<dbReference type="GO" id="GO:0004222">
    <property type="term" value="F:metalloendopeptidase activity"/>
    <property type="evidence" value="ECO:0007669"/>
    <property type="project" value="InterPro"/>
</dbReference>
<dbReference type="GO" id="GO:0140664">
    <property type="term" value="F:ATP-dependent DNA damage sensor activity"/>
    <property type="evidence" value="ECO:0007669"/>
    <property type="project" value="InterPro"/>
</dbReference>
<dbReference type="Gene3D" id="3.30.830.10">
    <property type="entry name" value="Metalloenzyme, LuxS/M16 peptidase-like"/>
    <property type="match status" value="2"/>
</dbReference>
<organism evidence="4 5">
    <name type="scientific">Vitis vinifera</name>
    <name type="common">Grape</name>
    <dbReference type="NCBI Taxonomy" id="29760"/>
    <lineage>
        <taxon>Eukaryota</taxon>
        <taxon>Viridiplantae</taxon>
        <taxon>Streptophyta</taxon>
        <taxon>Embryophyta</taxon>
        <taxon>Tracheophyta</taxon>
        <taxon>Spermatophyta</taxon>
        <taxon>Magnoliopsida</taxon>
        <taxon>eudicotyledons</taxon>
        <taxon>Gunneridae</taxon>
        <taxon>Pentapetalae</taxon>
        <taxon>rosids</taxon>
        <taxon>Vitales</taxon>
        <taxon>Vitaceae</taxon>
        <taxon>Viteae</taxon>
        <taxon>Vitis</taxon>
    </lineage>
</organism>
<dbReference type="InterPro" id="IPR020568">
    <property type="entry name" value="Ribosomal_Su5_D2-typ_SF"/>
</dbReference>
<name>A0A438EWF1_VITVI</name>
<sequence length="1176" mass="127513">MQISDMRALRTFYTQKHLFNPKKHIPISLSPLISFQSLQNPKFSRHFRCTNHRRSEESTSLDADSPSIGIGSSSPDTETNSSRRRTWTVFNTEGSQYSDRQESGSRSGAERSEVSVNKGFGSVEKARFGGRYGLASSDGGVVRGRKKGKSKVCWVCSDCGYSDGQWWGACRECNKVGTMKQFSAGESGNGGSRVSGFEVSDNVVRSWLPQQPTEVQPLRLTDVNRGINQMNWRIPLHGPFGYEVARVLGGGLVPGSLVLVGGDPGAGKSTLLLQIAAIIAEGHDIGGSSPVVYVSGEESVEQIGNRADRMRIDTEELFLYSSTDIEDILGQVHLLSPRALVVDSIQTVYLKGVIGSAGGLSQVKECTSALLRFAKKTNIPVFLIGIWLSMHYPARLPSSPFLVVNISLLQMAGIGHVTKSGDIAGPRVLEHIVDGEKHSSHRLLRSVKNRFGSTDELGVFEMTQLGLQVVSNPSELFLSEQNSDSEILAGLAVAVIMDGSRSFLLEIQVALCLSGSTVARQVNGVPASRADMIIAVLMKQAGLKLQDNGIFLNVVSGVTLAETAGDLAVAAAICSRHVLYPLISHHLLFLEFPIPNGIAFIGEIGLGGELRTVPRMEKRVNTVAKLGYKKCIVPKAAEKSLPTLEDMNIEIVGCRNMKEGFAATDSTMYRTAASRLRALKGCGGNWRAARFASSSAVAVRSSSSPSLFSWLTGEKSSSLSPLNLPLAGVSLPPPLPDYVEPSKTKITTLSNGVKIASETSPNPAASIGLYVDCGSIYETPLSFGATHLLERMAFKSTTNRSHLRVVREVEAIGGNVTASASREQMGYTFDALKTYVPEMVELLVDCVRNPVFLDWEVNEQLQKVKAELGELSNNPQGLLLEAIHSAGYSGALANPLLAPESAINRLNSTILEEFVAENYTAPRMVLAASGVEHEEFLSIAEPLVSDLPSVPRPEEPKSVYVGGIIVVRLIQVQITHLALAFEVPGGWHNEKEAITLTVLQKCDTPADAYGRRWLILCGGPGKGMHSRLYLRVLNEYQQLQSFSAFNNIFNNTGIFGIYASTEQKTPQQSALEVHNGCIVLKAPIFVAKAVDIAAGELLSIASPGQDDCIGRYRETDIDIWREEALEHFLKAVDEITLKDITTIAQRIISSPLTMASYGDVIHVPSYESVNRKFHAK</sequence>
<dbReference type="Pfam" id="PF00675">
    <property type="entry name" value="Peptidase_M16"/>
    <property type="match status" value="1"/>
</dbReference>
<comment type="similarity">
    <text evidence="1">Belongs to the peptidase M16 family.</text>
</comment>
<dbReference type="GO" id="GO:0046872">
    <property type="term" value="F:metal ion binding"/>
    <property type="evidence" value="ECO:0007669"/>
    <property type="project" value="InterPro"/>
</dbReference>